<gene>
    <name evidence="1" type="ORF">IEO21_05009</name>
</gene>
<evidence type="ECO:0000313" key="1">
    <source>
        <dbReference type="EMBL" id="KAF9814646.1"/>
    </source>
</evidence>
<name>A0A8H7P344_9APHY</name>
<reference evidence="1" key="1">
    <citation type="submission" date="2020-11" db="EMBL/GenBank/DDBJ databases">
        <authorList>
            <person name="Koelle M."/>
            <person name="Horta M.A.C."/>
            <person name="Nowrousian M."/>
            <person name="Ohm R.A."/>
            <person name="Benz P."/>
            <person name="Pilgard A."/>
        </authorList>
    </citation>
    <scope>NUCLEOTIDE SEQUENCE</scope>
    <source>
        <strain evidence="1">FPRL280</strain>
    </source>
</reference>
<organism evidence="1 2">
    <name type="scientific">Rhodonia placenta</name>
    <dbReference type="NCBI Taxonomy" id="104341"/>
    <lineage>
        <taxon>Eukaryota</taxon>
        <taxon>Fungi</taxon>
        <taxon>Dikarya</taxon>
        <taxon>Basidiomycota</taxon>
        <taxon>Agaricomycotina</taxon>
        <taxon>Agaricomycetes</taxon>
        <taxon>Polyporales</taxon>
        <taxon>Adustoporiaceae</taxon>
        <taxon>Rhodonia</taxon>
    </lineage>
</organism>
<sequence length="17" mass="1946">MPVDPAVLTELMEEMLK</sequence>
<dbReference type="EMBL" id="JADOXO010000083">
    <property type="protein sequence ID" value="KAF9814646.1"/>
    <property type="molecule type" value="Genomic_DNA"/>
</dbReference>
<evidence type="ECO:0000313" key="2">
    <source>
        <dbReference type="Proteomes" id="UP000639403"/>
    </source>
</evidence>
<proteinExistence type="predicted"/>
<reference evidence="1" key="2">
    <citation type="journal article" name="Front. Microbiol.">
        <title>Degradative Capacity of Two Strains of Rhodonia placenta: From Phenotype to Genotype.</title>
        <authorList>
            <person name="Kolle M."/>
            <person name="Horta M.A.C."/>
            <person name="Nowrousian M."/>
            <person name="Ohm R.A."/>
            <person name="Benz J.P."/>
            <person name="Pilgard A."/>
        </authorList>
    </citation>
    <scope>NUCLEOTIDE SEQUENCE</scope>
    <source>
        <strain evidence="1">FPRL280</strain>
    </source>
</reference>
<comment type="caution">
    <text evidence="1">The sequence shown here is derived from an EMBL/GenBank/DDBJ whole genome shotgun (WGS) entry which is preliminary data.</text>
</comment>
<dbReference type="AlphaFoldDB" id="A0A8H7P344"/>
<accession>A0A8H7P344</accession>
<protein>
    <submittedName>
        <fullName evidence="1">Uncharacterized protein</fullName>
    </submittedName>
</protein>
<dbReference type="Proteomes" id="UP000639403">
    <property type="component" value="Unassembled WGS sequence"/>
</dbReference>